<dbReference type="RefSeq" id="WP_034317677.1">
    <property type="nucleotide sequence ID" value="NZ_FZNF01000010.1"/>
</dbReference>
<gene>
    <name evidence="1" type="ORF">LS80_001685</name>
</gene>
<comment type="caution">
    <text evidence="1">The sequence shown here is derived from an EMBL/GenBank/DDBJ whole genome shotgun (WGS) entry which is preliminary data.</text>
</comment>
<dbReference type="AlphaFoldDB" id="A0A4U8TGQ7"/>
<evidence type="ECO:0000313" key="2">
    <source>
        <dbReference type="Proteomes" id="UP000029861"/>
    </source>
</evidence>
<name>A0A4U8TGQ7_9HELI</name>
<evidence type="ECO:0000313" key="1">
    <source>
        <dbReference type="EMBL" id="TLD99381.1"/>
    </source>
</evidence>
<organism evidence="1 2">
    <name type="scientific">Helicobacter trogontum</name>
    <dbReference type="NCBI Taxonomy" id="50960"/>
    <lineage>
        <taxon>Bacteria</taxon>
        <taxon>Pseudomonadati</taxon>
        <taxon>Campylobacterota</taxon>
        <taxon>Epsilonproteobacteria</taxon>
        <taxon>Campylobacterales</taxon>
        <taxon>Helicobacteraceae</taxon>
        <taxon>Helicobacter</taxon>
    </lineage>
</organism>
<sequence>MLSVYIDNSGSMCEMDKIEVAKYVAYAIPNATFYLLNGEQIKLDSITLNNDNNLCIEAEGRKILLSDGLFNCDEKKFDIALAIGLDADINALKKMADVVYTTDNIMMFLESININLLTNDEDSSWE</sequence>
<proteinExistence type="predicted"/>
<reference evidence="1 2" key="1">
    <citation type="journal article" date="2014" name="Genome Announc.">
        <title>Draft genome sequences of eight enterohepatic helicobacter species isolated from both laboratory and wild rodents.</title>
        <authorList>
            <person name="Sheh A."/>
            <person name="Shen Z."/>
            <person name="Fox J.G."/>
        </authorList>
    </citation>
    <scope>NUCLEOTIDE SEQUENCE [LARGE SCALE GENOMIC DNA]</scope>
    <source>
        <strain evidence="1 2">ATCC 49310</strain>
    </source>
</reference>
<dbReference type="EMBL" id="JRPK02000003">
    <property type="protein sequence ID" value="TLD99381.1"/>
    <property type="molecule type" value="Genomic_DNA"/>
</dbReference>
<dbReference type="Proteomes" id="UP000029861">
    <property type="component" value="Unassembled WGS sequence"/>
</dbReference>
<accession>A0A4U8TGQ7</accession>
<protein>
    <submittedName>
        <fullName evidence="1">Uncharacterized protein</fullName>
    </submittedName>
</protein>